<name>A0AAW2D6D9_9ROSI</name>
<evidence type="ECO:0000313" key="1">
    <source>
        <dbReference type="EMBL" id="KAL0004895.1"/>
    </source>
</evidence>
<proteinExistence type="predicted"/>
<sequence>MEDEMIKWFINNIKPLYYEKMISSQVTHFASLISIGERINEGIRSKKIVDPKALNSMIGQW</sequence>
<protein>
    <submittedName>
        <fullName evidence="1">Uncharacterized protein</fullName>
    </submittedName>
</protein>
<reference evidence="1 2" key="1">
    <citation type="submission" date="2024-01" db="EMBL/GenBank/DDBJ databases">
        <title>A telomere-to-telomere, gap-free genome of sweet tea (Lithocarpus litseifolius).</title>
        <authorList>
            <person name="Zhou J."/>
        </authorList>
    </citation>
    <scope>NUCLEOTIDE SEQUENCE [LARGE SCALE GENOMIC DNA]</scope>
    <source>
        <strain evidence="1">Zhou-2022a</strain>
        <tissue evidence="1">Leaf</tissue>
    </source>
</reference>
<accession>A0AAW2D6D9</accession>
<keyword evidence="2" id="KW-1185">Reference proteome</keyword>
<dbReference type="EMBL" id="JAZDWU010000004">
    <property type="protein sequence ID" value="KAL0004895.1"/>
    <property type="molecule type" value="Genomic_DNA"/>
</dbReference>
<evidence type="ECO:0000313" key="2">
    <source>
        <dbReference type="Proteomes" id="UP001459277"/>
    </source>
</evidence>
<organism evidence="1 2">
    <name type="scientific">Lithocarpus litseifolius</name>
    <dbReference type="NCBI Taxonomy" id="425828"/>
    <lineage>
        <taxon>Eukaryota</taxon>
        <taxon>Viridiplantae</taxon>
        <taxon>Streptophyta</taxon>
        <taxon>Embryophyta</taxon>
        <taxon>Tracheophyta</taxon>
        <taxon>Spermatophyta</taxon>
        <taxon>Magnoliopsida</taxon>
        <taxon>eudicotyledons</taxon>
        <taxon>Gunneridae</taxon>
        <taxon>Pentapetalae</taxon>
        <taxon>rosids</taxon>
        <taxon>fabids</taxon>
        <taxon>Fagales</taxon>
        <taxon>Fagaceae</taxon>
        <taxon>Lithocarpus</taxon>
    </lineage>
</organism>
<feature type="non-terminal residue" evidence="1">
    <location>
        <position position="61"/>
    </location>
</feature>
<comment type="caution">
    <text evidence="1">The sequence shown here is derived from an EMBL/GenBank/DDBJ whole genome shotgun (WGS) entry which is preliminary data.</text>
</comment>
<gene>
    <name evidence="1" type="ORF">SO802_012456</name>
</gene>
<dbReference type="AlphaFoldDB" id="A0AAW2D6D9"/>
<dbReference type="Proteomes" id="UP001459277">
    <property type="component" value="Unassembled WGS sequence"/>
</dbReference>